<comment type="caution">
    <text evidence="1">The sequence shown here is derived from an EMBL/GenBank/DDBJ whole genome shotgun (WGS) entry which is preliminary data.</text>
</comment>
<gene>
    <name evidence="1" type="ORF">RchiOBHm_Chr6g0263591</name>
</gene>
<protein>
    <submittedName>
        <fullName evidence="1">Uncharacterized protein</fullName>
    </submittedName>
</protein>
<name>A0A2P6PNX9_ROSCH</name>
<dbReference type="Gramene" id="PRQ23639">
    <property type="protein sequence ID" value="PRQ23639"/>
    <property type="gene ID" value="RchiOBHm_Chr6g0263591"/>
</dbReference>
<evidence type="ECO:0000313" key="1">
    <source>
        <dbReference type="EMBL" id="PRQ23639.1"/>
    </source>
</evidence>
<organism evidence="1 2">
    <name type="scientific">Rosa chinensis</name>
    <name type="common">China rose</name>
    <dbReference type="NCBI Taxonomy" id="74649"/>
    <lineage>
        <taxon>Eukaryota</taxon>
        <taxon>Viridiplantae</taxon>
        <taxon>Streptophyta</taxon>
        <taxon>Embryophyta</taxon>
        <taxon>Tracheophyta</taxon>
        <taxon>Spermatophyta</taxon>
        <taxon>Magnoliopsida</taxon>
        <taxon>eudicotyledons</taxon>
        <taxon>Gunneridae</taxon>
        <taxon>Pentapetalae</taxon>
        <taxon>rosids</taxon>
        <taxon>fabids</taxon>
        <taxon>Rosales</taxon>
        <taxon>Rosaceae</taxon>
        <taxon>Rosoideae</taxon>
        <taxon>Rosoideae incertae sedis</taxon>
        <taxon>Rosa</taxon>
    </lineage>
</organism>
<proteinExistence type="predicted"/>
<sequence>MSATYILVSAAKMGRSVEWERKSNLAYTQKDIDVVRAEWANHVMKF</sequence>
<accession>A0A2P6PNX9</accession>
<dbReference type="AlphaFoldDB" id="A0A2P6PNX9"/>
<keyword evidence="2" id="KW-1185">Reference proteome</keyword>
<reference evidence="1 2" key="1">
    <citation type="journal article" date="2018" name="Nat. Genet.">
        <title>The Rosa genome provides new insights in the design of modern roses.</title>
        <authorList>
            <person name="Bendahmane M."/>
        </authorList>
    </citation>
    <scope>NUCLEOTIDE SEQUENCE [LARGE SCALE GENOMIC DNA]</scope>
    <source>
        <strain evidence="2">cv. Old Blush</strain>
    </source>
</reference>
<dbReference type="EMBL" id="PDCK01000044">
    <property type="protein sequence ID" value="PRQ23639.1"/>
    <property type="molecule type" value="Genomic_DNA"/>
</dbReference>
<evidence type="ECO:0000313" key="2">
    <source>
        <dbReference type="Proteomes" id="UP000238479"/>
    </source>
</evidence>
<dbReference type="Proteomes" id="UP000238479">
    <property type="component" value="Chromosome 6"/>
</dbReference>